<organism evidence="1 2">
    <name type="scientific">Lactarius akahatsu</name>
    <dbReference type="NCBI Taxonomy" id="416441"/>
    <lineage>
        <taxon>Eukaryota</taxon>
        <taxon>Fungi</taxon>
        <taxon>Dikarya</taxon>
        <taxon>Basidiomycota</taxon>
        <taxon>Agaricomycotina</taxon>
        <taxon>Agaricomycetes</taxon>
        <taxon>Russulales</taxon>
        <taxon>Russulaceae</taxon>
        <taxon>Lactarius</taxon>
    </lineage>
</organism>
<evidence type="ECO:0000313" key="1">
    <source>
        <dbReference type="EMBL" id="KAH8993381.1"/>
    </source>
</evidence>
<dbReference type="Proteomes" id="UP001201163">
    <property type="component" value="Unassembled WGS sequence"/>
</dbReference>
<protein>
    <submittedName>
        <fullName evidence="1">Uncharacterized protein</fullName>
    </submittedName>
</protein>
<reference evidence="1" key="1">
    <citation type="submission" date="2022-01" db="EMBL/GenBank/DDBJ databases">
        <title>Comparative genomics reveals a dynamic genome evolution in the ectomycorrhizal milk-cap (Lactarius) mushrooms.</title>
        <authorList>
            <consortium name="DOE Joint Genome Institute"/>
            <person name="Lebreton A."/>
            <person name="Tang N."/>
            <person name="Kuo A."/>
            <person name="LaButti K."/>
            <person name="Drula E."/>
            <person name="Barry K."/>
            <person name="Clum A."/>
            <person name="Lipzen A."/>
            <person name="Mousain D."/>
            <person name="Ng V."/>
            <person name="Wang R."/>
            <person name="Wang X."/>
            <person name="Dai Y."/>
            <person name="Henrissat B."/>
            <person name="Grigoriev I.V."/>
            <person name="Guerin-Laguette A."/>
            <person name="Yu F."/>
            <person name="Martin F.M."/>
        </authorList>
    </citation>
    <scope>NUCLEOTIDE SEQUENCE</scope>
    <source>
        <strain evidence="1">QP</strain>
    </source>
</reference>
<evidence type="ECO:0000313" key="2">
    <source>
        <dbReference type="Proteomes" id="UP001201163"/>
    </source>
</evidence>
<keyword evidence="2" id="KW-1185">Reference proteome</keyword>
<accession>A0AAD4QEF4</accession>
<comment type="caution">
    <text evidence="1">The sequence shown here is derived from an EMBL/GenBank/DDBJ whole genome shotgun (WGS) entry which is preliminary data.</text>
</comment>
<gene>
    <name evidence="1" type="ORF">EDB92DRAFT_1944532</name>
</gene>
<sequence>MVISRKTPLIFDQDPDIRIEGYKAIVRTSEEQPRWLERNVNVLVQLLQSGVFLPSLLLSLLYVLNVVVDGFITIAEEPEEVAVIKMVLIQHLELDYKVNLGVLCDHIVPPDDPMEDEDKTVRERPEALVVAFLAQDLRKPLAQRQD</sequence>
<proteinExistence type="predicted"/>
<dbReference type="EMBL" id="JAKELL010000018">
    <property type="protein sequence ID" value="KAH8993381.1"/>
    <property type="molecule type" value="Genomic_DNA"/>
</dbReference>
<dbReference type="AlphaFoldDB" id="A0AAD4QEF4"/>
<name>A0AAD4QEF4_9AGAM</name>